<dbReference type="InterPro" id="IPR036673">
    <property type="entry name" value="Cyanovirin-N_sf"/>
</dbReference>
<organism evidence="3 4">
    <name type="scientific">Cryoendolithus antarcticus</name>
    <dbReference type="NCBI Taxonomy" id="1507870"/>
    <lineage>
        <taxon>Eukaryota</taxon>
        <taxon>Fungi</taxon>
        <taxon>Dikarya</taxon>
        <taxon>Ascomycota</taxon>
        <taxon>Pezizomycotina</taxon>
        <taxon>Dothideomycetes</taxon>
        <taxon>Dothideomycetidae</taxon>
        <taxon>Cladosporiales</taxon>
        <taxon>Cladosporiaceae</taxon>
        <taxon>Cryoendolithus</taxon>
    </lineage>
</organism>
<evidence type="ECO:0000313" key="4">
    <source>
        <dbReference type="Proteomes" id="UP000192596"/>
    </source>
</evidence>
<gene>
    <name evidence="3" type="ORF">B0A48_07799</name>
</gene>
<evidence type="ECO:0000259" key="2">
    <source>
        <dbReference type="Pfam" id="PF08881"/>
    </source>
</evidence>
<protein>
    <recommendedName>
        <fullName evidence="2">Cyanovirin-N domain-containing protein</fullName>
    </recommendedName>
</protein>
<proteinExistence type="predicted"/>
<feature type="domain" description="Cyanovirin-N" evidence="2">
    <location>
        <begin position="27"/>
        <end position="129"/>
    </location>
</feature>
<evidence type="ECO:0000256" key="1">
    <source>
        <dbReference type="SAM" id="SignalP"/>
    </source>
</evidence>
<comment type="caution">
    <text evidence="3">The sequence shown here is derived from an EMBL/GenBank/DDBJ whole genome shotgun (WGS) entry which is preliminary data.</text>
</comment>
<dbReference type="AlphaFoldDB" id="A0A1V8T7D2"/>
<dbReference type="Pfam" id="PF08881">
    <property type="entry name" value="CVNH"/>
    <property type="match status" value="1"/>
</dbReference>
<dbReference type="STRING" id="1507870.A0A1V8T7D2"/>
<keyword evidence="4" id="KW-1185">Reference proteome</keyword>
<name>A0A1V8T7D2_9PEZI</name>
<dbReference type="InParanoid" id="A0A1V8T7D2"/>
<accession>A0A1V8T7D2</accession>
<dbReference type="OrthoDB" id="2947935at2759"/>
<dbReference type="Proteomes" id="UP000192596">
    <property type="component" value="Unassembled WGS sequence"/>
</dbReference>
<dbReference type="SUPFAM" id="SSF51322">
    <property type="entry name" value="Cyanovirin-N"/>
    <property type="match status" value="1"/>
</dbReference>
<evidence type="ECO:0000313" key="3">
    <source>
        <dbReference type="EMBL" id="OQO07229.1"/>
    </source>
</evidence>
<dbReference type="Gene3D" id="2.30.60.10">
    <property type="entry name" value="Cyanovirin-N"/>
    <property type="match status" value="1"/>
</dbReference>
<keyword evidence="1" id="KW-0732">Signal</keyword>
<dbReference type="EMBL" id="NAJO01000015">
    <property type="protein sequence ID" value="OQO07229.1"/>
    <property type="molecule type" value="Genomic_DNA"/>
</dbReference>
<dbReference type="InterPro" id="IPR011058">
    <property type="entry name" value="Cyanovirin-N"/>
</dbReference>
<feature type="chain" id="PRO_5012144674" description="Cyanovirin-N domain-containing protein" evidence="1">
    <location>
        <begin position="23"/>
        <end position="137"/>
    </location>
</feature>
<reference evidence="4" key="1">
    <citation type="submission" date="2017-03" db="EMBL/GenBank/DDBJ databases">
        <title>Genomes of endolithic fungi from Antarctica.</title>
        <authorList>
            <person name="Coleine C."/>
            <person name="Masonjones S."/>
            <person name="Stajich J.E."/>
        </authorList>
    </citation>
    <scope>NUCLEOTIDE SEQUENCE [LARGE SCALE GENOMIC DNA]</scope>
    <source>
        <strain evidence="4">CCFEE 5527</strain>
    </source>
</reference>
<feature type="signal peptide" evidence="1">
    <location>
        <begin position="1"/>
        <end position="22"/>
    </location>
</feature>
<sequence>MQFTAPCATVLLLDYLSLTASAKSGWAKTCGAYRLLAPYGGRGWALLASCEVLGGNEYNEKAADISLNTYFGNSHGRFVGQLNGGFSPNCMNVQLSGTTLLADCGDGGGGYPATSIDTNQWIGNTIGQLYCLNTNHP</sequence>